<proteinExistence type="predicted"/>
<evidence type="ECO:0000256" key="7">
    <source>
        <dbReference type="SAM" id="Phobius"/>
    </source>
</evidence>
<feature type="transmembrane region" description="Helical" evidence="7">
    <location>
        <begin position="85"/>
        <end position="106"/>
    </location>
</feature>
<evidence type="ECO:0000256" key="3">
    <source>
        <dbReference type="ARBA" id="ARBA00022679"/>
    </source>
</evidence>
<dbReference type="RefSeq" id="WP_061788015.1">
    <property type="nucleotide sequence ID" value="NZ_LR134406.1"/>
</dbReference>
<reference evidence="8 9" key="1">
    <citation type="submission" date="2018-12" db="EMBL/GenBank/DDBJ databases">
        <authorList>
            <consortium name="Pathogen Informatics"/>
        </authorList>
    </citation>
    <scope>NUCLEOTIDE SEQUENCE [LARGE SCALE GENOMIC DNA]</scope>
    <source>
        <strain evidence="8 9">NCTC12967</strain>
    </source>
</reference>
<dbReference type="InterPro" id="IPR050321">
    <property type="entry name" value="Glycosyltr_2/OpgH_subfam"/>
</dbReference>
<dbReference type="Proteomes" id="UP000273044">
    <property type="component" value="Chromosome"/>
</dbReference>
<dbReference type="Pfam" id="PF13641">
    <property type="entry name" value="Glyco_tranf_2_3"/>
    <property type="match status" value="1"/>
</dbReference>
<feature type="transmembrane region" description="Helical" evidence="7">
    <location>
        <begin position="381"/>
        <end position="404"/>
    </location>
</feature>
<gene>
    <name evidence="8" type="ORF">NCTC12967_02463</name>
</gene>
<keyword evidence="5 7" id="KW-1133">Transmembrane helix</keyword>
<sequence length="519" mass="56894">MTSPPPKRALDRGALIPPREAPAPFPDSAFVAPDRALDVACHALERRSPAYSARIVLVRWQRLLLVAGIVSSLAGLVFLPGPTGVVLVGLLAAFQLWALVFRLLVFRRGARGGRMRVTDEEARAVPESRLPTYTVLVPVFRKPRVEELIEALERIDYPRDKLDIRLLVEAGDTSTVAAAEALRPRAHLSVIRVPGADPRTKPKACNYGLLTARGMLCTVFNAEDRPDPLQLRKAVVALERLGPRYACVQARLGFHGPSRNLLARWFTLEQEIRFGNLLPGLVDASAPVPLGGTSSHFRVAALRAAGAWDPWNATDDADLGVRLRRTGYRVGALDSTTLAEPNPDPINWIKQRSRWYKGQLQTFLVHMRSPRLFAEQAGWRVVADTTVLVAGGPLLGLLNGLFWILTLTWFVPRDPIVAGLFPPLVHHLALLCLVAGNLSAMYVNLYAARVMGRPDLLVAALLSPGYWLLAGVAAVKAVVQLIRRPFRGKKKIHGFRADPGQQVVAEPPVGALTARERVP</sequence>
<organism evidence="8 9">
    <name type="scientific">Arachnia propionica</name>
    <dbReference type="NCBI Taxonomy" id="1750"/>
    <lineage>
        <taxon>Bacteria</taxon>
        <taxon>Bacillati</taxon>
        <taxon>Actinomycetota</taxon>
        <taxon>Actinomycetes</taxon>
        <taxon>Propionibacteriales</taxon>
        <taxon>Propionibacteriaceae</taxon>
        <taxon>Arachnia</taxon>
    </lineage>
</organism>
<keyword evidence="3 8" id="KW-0808">Transferase</keyword>
<dbReference type="GeneID" id="64407896"/>
<feature type="transmembrane region" description="Helical" evidence="7">
    <location>
        <begin position="63"/>
        <end position="79"/>
    </location>
</feature>
<evidence type="ECO:0000256" key="6">
    <source>
        <dbReference type="ARBA" id="ARBA00023136"/>
    </source>
</evidence>
<dbReference type="PANTHER" id="PTHR43867">
    <property type="entry name" value="CELLULOSE SYNTHASE CATALYTIC SUBUNIT A [UDP-FORMING]"/>
    <property type="match status" value="1"/>
</dbReference>
<name>A0A448N190_9ACTN</name>
<keyword evidence="9" id="KW-1185">Reference proteome</keyword>
<evidence type="ECO:0000313" key="8">
    <source>
        <dbReference type="EMBL" id="VEH71150.1"/>
    </source>
</evidence>
<keyword evidence="4 7" id="KW-0812">Transmembrane</keyword>
<dbReference type="InterPro" id="IPR029044">
    <property type="entry name" value="Nucleotide-diphossugar_trans"/>
</dbReference>
<protein>
    <submittedName>
        <fullName evidence="8">N-glycosyltransferase</fullName>
    </submittedName>
</protein>
<dbReference type="Gene3D" id="3.90.550.10">
    <property type="entry name" value="Spore Coat Polysaccharide Biosynthesis Protein SpsA, Chain A"/>
    <property type="match status" value="1"/>
</dbReference>
<dbReference type="GO" id="GO:0016020">
    <property type="term" value="C:membrane"/>
    <property type="evidence" value="ECO:0007669"/>
    <property type="project" value="UniProtKB-SubCell"/>
</dbReference>
<evidence type="ECO:0000256" key="4">
    <source>
        <dbReference type="ARBA" id="ARBA00022692"/>
    </source>
</evidence>
<dbReference type="EMBL" id="LR134406">
    <property type="protein sequence ID" value="VEH71150.1"/>
    <property type="molecule type" value="Genomic_DNA"/>
</dbReference>
<evidence type="ECO:0000313" key="9">
    <source>
        <dbReference type="Proteomes" id="UP000273044"/>
    </source>
</evidence>
<keyword evidence="6 7" id="KW-0472">Membrane</keyword>
<feature type="transmembrane region" description="Helical" evidence="7">
    <location>
        <begin position="424"/>
        <end position="445"/>
    </location>
</feature>
<dbReference type="GO" id="GO:0016757">
    <property type="term" value="F:glycosyltransferase activity"/>
    <property type="evidence" value="ECO:0007669"/>
    <property type="project" value="UniProtKB-KW"/>
</dbReference>
<evidence type="ECO:0000256" key="2">
    <source>
        <dbReference type="ARBA" id="ARBA00022676"/>
    </source>
</evidence>
<evidence type="ECO:0000256" key="5">
    <source>
        <dbReference type="ARBA" id="ARBA00022989"/>
    </source>
</evidence>
<dbReference type="SUPFAM" id="SSF53448">
    <property type="entry name" value="Nucleotide-diphospho-sugar transferases"/>
    <property type="match status" value="1"/>
</dbReference>
<feature type="transmembrane region" description="Helical" evidence="7">
    <location>
        <begin position="457"/>
        <end position="479"/>
    </location>
</feature>
<evidence type="ECO:0000256" key="1">
    <source>
        <dbReference type="ARBA" id="ARBA00004141"/>
    </source>
</evidence>
<dbReference type="PANTHER" id="PTHR43867:SF2">
    <property type="entry name" value="CELLULOSE SYNTHASE CATALYTIC SUBUNIT A [UDP-FORMING]"/>
    <property type="match status" value="1"/>
</dbReference>
<comment type="subcellular location">
    <subcellularLocation>
        <location evidence="1">Membrane</location>
        <topology evidence="1">Multi-pass membrane protein</topology>
    </subcellularLocation>
</comment>
<dbReference type="AlphaFoldDB" id="A0A448N190"/>
<accession>A0A448N190</accession>
<keyword evidence="2" id="KW-0328">Glycosyltransferase</keyword>